<evidence type="ECO:0000256" key="5">
    <source>
        <dbReference type="ARBA" id="ARBA00022982"/>
    </source>
</evidence>
<dbReference type="Gene3D" id="3.30.70.20">
    <property type="match status" value="2"/>
</dbReference>
<dbReference type="InterPro" id="IPR017900">
    <property type="entry name" value="4Fe4S_Fe_S_CS"/>
</dbReference>
<keyword evidence="6" id="KW-0408">Iron</keyword>
<comment type="caution">
    <text evidence="9">The sequence shown here is derived from an EMBL/GenBank/DDBJ whole genome shotgun (WGS) entry which is preliminary data.</text>
</comment>
<dbReference type="InterPro" id="IPR017896">
    <property type="entry name" value="4Fe4S_Fe-S-bd"/>
</dbReference>
<dbReference type="PANTHER" id="PTHR43177:SF5">
    <property type="entry name" value="ANAEROBIC DIMETHYL SULFOXIDE REDUCTASE CHAIN B-RELATED"/>
    <property type="match status" value="1"/>
</dbReference>
<evidence type="ECO:0000256" key="2">
    <source>
        <dbReference type="ARBA" id="ARBA00022485"/>
    </source>
</evidence>
<keyword evidence="4" id="KW-0677">Repeat</keyword>
<accession>A0A7V4DH17</accession>
<evidence type="ECO:0000256" key="4">
    <source>
        <dbReference type="ARBA" id="ARBA00022737"/>
    </source>
</evidence>
<feature type="domain" description="4Fe-4S ferredoxin-type" evidence="8">
    <location>
        <begin position="4"/>
        <end position="23"/>
    </location>
</feature>
<dbReference type="GO" id="GO:0046872">
    <property type="term" value="F:metal ion binding"/>
    <property type="evidence" value="ECO:0007669"/>
    <property type="project" value="UniProtKB-KW"/>
</dbReference>
<dbReference type="PROSITE" id="PS00198">
    <property type="entry name" value="4FE4S_FER_1"/>
    <property type="match status" value="1"/>
</dbReference>
<reference evidence="9" key="1">
    <citation type="journal article" date="2020" name="mSystems">
        <title>Genome- and Community-Level Interaction Insights into Carbon Utilization and Element Cycling Functions of Hydrothermarchaeota in Hydrothermal Sediment.</title>
        <authorList>
            <person name="Zhou Z."/>
            <person name="Liu Y."/>
            <person name="Xu W."/>
            <person name="Pan J."/>
            <person name="Luo Z.H."/>
            <person name="Li M."/>
        </authorList>
    </citation>
    <scope>NUCLEOTIDE SEQUENCE [LARGE SCALE GENOMIC DNA]</scope>
    <source>
        <strain evidence="9">SpSt-716</strain>
    </source>
</reference>
<evidence type="ECO:0000256" key="3">
    <source>
        <dbReference type="ARBA" id="ARBA00022723"/>
    </source>
</evidence>
<evidence type="ECO:0000256" key="7">
    <source>
        <dbReference type="ARBA" id="ARBA00023014"/>
    </source>
</evidence>
<dbReference type="InterPro" id="IPR050954">
    <property type="entry name" value="ET_IronSulfur_Cluster-Binding"/>
</dbReference>
<keyword evidence="5" id="KW-0249">Electron transport</keyword>
<dbReference type="PROSITE" id="PS51379">
    <property type="entry name" value="4FE4S_FER_2"/>
    <property type="match status" value="2"/>
</dbReference>
<proteinExistence type="predicted"/>
<keyword evidence="1" id="KW-0813">Transport</keyword>
<dbReference type="SUPFAM" id="SSF54862">
    <property type="entry name" value="4Fe-4S ferredoxins"/>
    <property type="match status" value="1"/>
</dbReference>
<dbReference type="CDD" id="cd10563">
    <property type="entry name" value="CooF_like"/>
    <property type="match status" value="1"/>
</dbReference>
<organism evidence="9">
    <name type="scientific">Candidatus Caldatribacterium californiense</name>
    <dbReference type="NCBI Taxonomy" id="1454726"/>
    <lineage>
        <taxon>Bacteria</taxon>
        <taxon>Pseudomonadati</taxon>
        <taxon>Atribacterota</taxon>
        <taxon>Atribacteria</taxon>
        <taxon>Atribacterales</taxon>
        <taxon>Candidatus Caldatribacteriaceae</taxon>
        <taxon>Candidatus Caldatribacterium</taxon>
    </lineage>
</organism>
<evidence type="ECO:0000256" key="1">
    <source>
        <dbReference type="ARBA" id="ARBA00022448"/>
    </source>
</evidence>
<protein>
    <submittedName>
        <fullName evidence="9">4Fe-4S dicluster domain-containing protein</fullName>
    </submittedName>
</protein>
<feature type="domain" description="4Fe-4S ferredoxin-type" evidence="8">
    <location>
        <begin position="84"/>
        <end position="113"/>
    </location>
</feature>
<sequence length="143" mass="16066">MVKMRIRIHEECCIGCRLCEIMCIVKHSRSGKILKAFREEHPRPLPRVRVEEEGYTSFALQCRHCEEAPCIENCMTGAMHREEGVVLCDEEKCVGCLMCVMSCPFGAVQRGSEKKAVSKCDLCGGKGTPPCVEYCPNEALTYE</sequence>
<dbReference type="AlphaFoldDB" id="A0A7V4DH17"/>
<dbReference type="PANTHER" id="PTHR43177">
    <property type="entry name" value="PROTEIN NRFC"/>
    <property type="match status" value="1"/>
</dbReference>
<evidence type="ECO:0000313" key="9">
    <source>
        <dbReference type="EMBL" id="HGI75122.1"/>
    </source>
</evidence>
<keyword evidence="7" id="KW-0411">Iron-sulfur</keyword>
<evidence type="ECO:0000256" key="6">
    <source>
        <dbReference type="ARBA" id="ARBA00023004"/>
    </source>
</evidence>
<evidence type="ECO:0000259" key="8">
    <source>
        <dbReference type="PROSITE" id="PS51379"/>
    </source>
</evidence>
<name>A0A7V4DH17_9BACT</name>
<keyword evidence="2" id="KW-0004">4Fe-4S</keyword>
<keyword evidence="3" id="KW-0479">Metal-binding</keyword>
<dbReference type="Pfam" id="PF13247">
    <property type="entry name" value="Fer4_11"/>
    <property type="match status" value="1"/>
</dbReference>
<gene>
    <name evidence="9" type="ORF">ENU96_05535</name>
</gene>
<dbReference type="EMBL" id="DTEN01000220">
    <property type="protein sequence ID" value="HGI75122.1"/>
    <property type="molecule type" value="Genomic_DNA"/>
</dbReference>
<dbReference type="GO" id="GO:0051539">
    <property type="term" value="F:4 iron, 4 sulfur cluster binding"/>
    <property type="evidence" value="ECO:0007669"/>
    <property type="project" value="UniProtKB-KW"/>
</dbReference>